<dbReference type="Pfam" id="PF03770">
    <property type="entry name" value="IPK"/>
    <property type="match status" value="1"/>
</dbReference>
<feature type="compositionally biased region" description="Low complexity" evidence="5">
    <location>
        <begin position="77"/>
        <end position="86"/>
    </location>
</feature>
<proteinExistence type="inferred from homology"/>
<dbReference type="PANTHER" id="PTHR12400">
    <property type="entry name" value="INOSITOL POLYPHOSPHATE KINASE"/>
    <property type="match status" value="1"/>
</dbReference>
<dbReference type="InterPro" id="IPR005522">
    <property type="entry name" value="IPK"/>
</dbReference>
<evidence type="ECO:0000256" key="3">
    <source>
        <dbReference type="ARBA" id="ARBA00022777"/>
    </source>
</evidence>
<evidence type="ECO:0000256" key="2">
    <source>
        <dbReference type="ARBA" id="ARBA00022679"/>
    </source>
</evidence>
<feature type="region of interest" description="Disordered" evidence="5">
    <location>
        <begin position="258"/>
        <end position="582"/>
    </location>
</feature>
<feature type="compositionally biased region" description="Basic and acidic residues" evidence="5">
    <location>
        <begin position="17"/>
        <end position="37"/>
    </location>
</feature>
<feature type="compositionally biased region" description="Basic and acidic residues" evidence="5">
    <location>
        <begin position="493"/>
        <end position="509"/>
    </location>
</feature>
<evidence type="ECO:0000313" key="7">
    <source>
        <dbReference type="Proteomes" id="UP001629113"/>
    </source>
</evidence>
<feature type="compositionally biased region" description="Basic and acidic residues" evidence="5">
    <location>
        <begin position="673"/>
        <end position="685"/>
    </location>
</feature>
<evidence type="ECO:0000256" key="4">
    <source>
        <dbReference type="RuleBase" id="RU363090"/>
    </source>
</evidence>
<reference evidence="6 7" key="1">
    <citation type="submission" date="2024-06" db="EMBL/GenBank/DDBJ databases">
        <title>Complete genome of Phlyctema vagabunda strain 19-DSS-EL-015.</title>
        <authorList>
            <person name="Fiorenzani C."/>
        </authorList>
    </citation>
    <scope>NUCLEOTIDE SEQUENCE [LARGE SCALE GENOMIC DNA]</scope>
    <source>
        <strain evidence="6 7">19-DSS-EL-015</strain>
    </source>
</reference>
<keyword evidence="7" id="KW-1185">Reference proteome</keyword>
<dbReference type="PANTHER" id="PTHR12400:SF21">
    <property type="entry name" value="KINASE"/>
    <property type="match status" value="1"/>
</dbReference>
<accession>A0ABR4PDN1</accession>
<feature type="compositionally biased region" description="Low complexity" evidence="5">
    <location>
        <begin position="40"/>
        <end position="56"/>
    </location>
</feature>
<keyword evidence="3 4" id="KW-0418">Kinase</keyword>
<feature type="compositionally biased region" description="Polar residues" evidence="5">
    <location>
        <begin position="833"/>
        <end position="870"/>
    </location>
</feature>
<feature type="region of interest" description="Disordered" evidence="5">
    <location>
        <begin position="1290"/>
        <end position="1310"/>
    </location>
</feature>
<evidence type="ECO:0000313" key="6">
    <source>
        <dbReference type="EMBL" id="KAL3421422.1"/>
    </source>
</evidence>
<sequence>MSSPPPEPEHAAITAPVKHEHEHDRGHQISRHGDPNKNRPSVSPLVSHSTSTSLLTQAFAASRDAPAAETSNAPDIAASATSTSSTQNPTPRDQQRHGPNLLERPDDPAADMASTMTEPARAPGATFGMGDTTLDAMNLNLSDMNDINQMLQSHRDSMNGSRGRGTSLERTEKERRLPALPKGSSNSGDTGFNTPPAPPSPTTLNSIASTPPTDGVRARYRSWRDARPGMGAEKAWSIGKQGTGDGQGGQVEKSITEAMTGVEPNNRSRKASHSLRFFREGLPEDKQKKTDKKGKGSRTSSYRGKDGTTGEKDEGMTATPPILEEPAVDLEPTRSPTASYFDISAEQQQELESAEMKSMPPQLLAEIRRHHNLTPGASKGSSFSRSIPVPASERKNVARGDGDVSSPEKISTTIDPPTHDEDTAGSNSPIKSGDDEDSGEEQISSALFVPHKTPHESPENERDSFAYGAKADHSRSDDLPRADDSDSNTQQWLEEHEVPSADIEAKYFSDEAGPQTPVPSTSINPPSQPIERSSLPSDIPAVKDTQREPREESRHTNKGEEVNLADDGEITPTGSPKHDRPVPKEVLQVHDHQEKSKQPLEAIELIPYRHQVGGHTTMWRFSKRAVCKQLNNRENEFYEKVERYHPHLLKFLPRYIGVLNVTFEKQQRRKSTRKEASDSNLEKGPDAGVSSAEEKTKDGTVNLASPDASAASGEERPRMISQSMHSSSVPIPTVTFADNRHIIPTSFLQPHPHLVDPQHRSKSDISVLPATTRRSLAQSQPPLPESDFTFRPTLTDKHAVSWGATTVNKQLRNQVFGEAFLQNPIPIHRNKKPGSQTRSLPQRHGSTLRPSISESALKSPTEPTSAQQPEESMRRKAMKTAAERRTSTTGPLAMTPMSPEKVGTDVDGTADAIADDDFDGRAGTSAPEQEIGYTQQHSTTRPRRYSSGGLRRKPTEVAESRGNLKYFVEADDAGYKGDEEDVFTMDPEPTQSKPSQSPEDGVKEALPLPEVKDVVKDASPTLGTMLPAAPAAPSTLLNIPRPVNPTTARTLRDQRVEYFLLLEDLTAGMKKPCIMDLKMGTRQYGVEANEKKQKSQRKKCAETTSKELGVRVCGLQVWDVKTQAYIFQDKYFGRDLKVGTEFQDALMRFLYDGVDYSSVLRHIPTILKKLSQLEVLIRGLEGYRFYAASLLMFYDGDTQHEYESDSTAGEREVNETNKAKEIDFKIADFANCVTKEGMNINERPCPPRHPGLPDRGFLRGLRSLKSYFLAIQKDIRRKEKMGTRRTAVDDDDGFEIINEANEDDEDGISY</sequence>
<evidence type="ECO:0000256" key="1">
    <source>
        <dbReference type="ARBA" id="ARBA00007374"/>
    </source>
</evidence>
<feature type="compositionally biased region" description="Basic and acidic residues" evidence="5">
    <location>
        <begin position="544"/>
        <end position="561"/>
    </location>
</feature>
<dbReference type="InterPro" id="IPR038286">
    <property type="entry name" value="IPK_sf"/>
</dbReference>
<organism evidence="6 7">
    <name type="scientific">Phlyctema vagabunda</name>
    <dbReference type="NCBI Taxonomy" id="108571"/>
    <lineage>
        <taxon>Eukaryota</taxon>
        <taxon>Fungi</taxon>
        <taxon>Dikarya</taxon>
        <taxon>Ascomycota</taxon>
        <taxon>Pezizomycotina</taxon>
        <taxon>Leotiomycetes</taxon>
        <taxon>Helotiales</taxon>
        <taxon>Dermateaceae</taxon>
        <taxon>Phlyctema</taxon>
    </lineage>
</organism>
<dbReference type="Proteomes" id="UP001629113">
    <property type="component" value="Unassembled WGS sequence"/>
</dbReference>
<keyword evidence="2 4" id="KW-0808">Transferase</keyword>
<dbReference type="GO" id="GO:0016301">
    <property type="term" value="F:kinase activity"/>
    <property type="evidence" value="ECO:0007669"/>
    <property type="project" value="UniProtKB-KW"/>
</dbReference>
<dbReference type="SUPFAM" id="SSF56104">
    <property type="entry name" value="SAICAR synthase-like"/>
    <property type="match status" value="1"/>
</dbReference>
<feature type="compositionally biased region" description="Basic and acidic residues" evidence="5">
    <location>
        <begin position="392"/>
        <end position="402"/>
    </location>
</feature>
<name>A0ABR4PDN1_9HELO</name>
<feature type="compositionally biased region" description="Basic and acidic residues" evidence="5">
    <location>
        <begin position="453"/>
        <end position="484"/>
    </location>
</feature>
<protein>
    <recommendedName>
        <fullName evidence="4">Kinase</fullName>
        <ecNumber evidence="4">2.7.-.-</ecNumber>
    </recommendedName>
</protein>
<feature type="compositionally biased region" description="Polar residues" evidence="5">
    <location>
        <begin position="720"/>
        <end position="730"/>
    </location>
</feature>
<feature type="compositionally biased region" description="Basic and acidic residues" evidence="5">
    <location>
        <begin position="167"/>
        <end position="177"/>
    </location>
</feature>
<feature type="compositionally biased region" description="Polar residues" evidence="5">
    <location>
        <begin position="989"/>
        <end position="998"/>
    </location>
</feature>
<feature type="region of interest" description="Disordered" evidence="5">
    <location>
        <begin position="153"/>
        <end position="215"/>
    </location>
</feature>
<comment type="similarity">
    <text evidence="1 4">Belongs to the inositol phosphokinase (IPK) family.</text>
</comment>
<gene>
    <name evidence="6" type="ORF">PVAG01_07867</name>
</gene>
<feature type="compositionally biased region" description="Polar residues" evidence="5">
    <location>
        <begin position="183"/>
        <end position="193"/>
    </location>
</feature>
<dbReference type="EC" id="2.7.-.-" evidence="4"/>
<feature type="compositionally biased region" description="Basic and acidic residues" evidence="5">
    <location>
        <begin position="303"/>
        <end position="315"/>
    </location>
</feature>
<feature type="compositionally biased region" description="Polar residues" evidence="5">
    <location>
        <begin position="518"/>
        <end position="536"/>
    </location>
</feature>
<comment type="caution">
    <text evidence="6">The sequence shown here is derived from an EMBL/GenBank/DDBJ whole genome shotgun (WGS) entry which is preliminary data.</text>
</comment>
<feature type="region of interest" description="Disordered" evidence="5">
    <location>
        <begin position="978"/>
        <end position="1005"/>
    </location>
</feature>
<feature type="region of interest" description="Disordered" evidence="5">
    <location>
        <begin position="665"/>
        <end position="731"/>
    </location>
</feature>
<feature type="region of interest" description="Disordered" evidence="5">
    <location>
        <begin position="1"/>
        <end position="127"/>
    </location>
</feature>
<evidence type="ECO:0000256" key="5">
    <source>
        <dbReference type="SAM" id="MobiDB-lite"/>
    </source>
</evidence>
<feature type="compositionally biased region" description="Basic and acidic residues" evidence="5">
    <location>
        <begin position="277"/>
        <end position="288"/>
    </location>
</feature>
<feature type="compositionally biased region" description="Polar residues" evidence="5">
    <location>
        <begin position="202"/>
        <end position="212"/>
    </location>
</feature>
<feature type="region of interest" description="Disordered" evidence="5">
    <location>
        <begin position="822"/>
        <end position="958"/>
    </location>
</feature>
<dbReference type="EMBL" id="JBFCZG010000006">
    <property type="protein sequence ID" value="KAL3421422.1"/>
    <property type="molecule type" value="Genomic_DNA"/>
</dbReference>
<dbReference type="Gene3D" id="3.30.470.160">
    <property type="entry name" value="Inositol polyphosphate kinase"/>
    <property type="match status" value="1"/>
</dbReference>